<sequence length="439" mass="49672">MESLSEKWEKFSLSEHEGNKFHVRDGEVEEYFLVARFFTSRVINMEAIANTFKLLWRTRRGFEVRDMGNHRVLFEFRVVLDIDRLLRTRFWMQVHNLPIGSFSRSVAKAVASVARVLDESEPGDGESEGCKFIRVRVAVKLSEPLCQARQIVRSGGMESLNFKYEHLPNLCYWCGRLSRHDKDCPNRLKKRGTDRDEEKQFGSWLRASVPNPLGRTIIRVAWFDEELDEQGSEMDTTKGGTEGQVGANGANEPETGSASPSVAAMIVIELDSEDFREPSEAGLMLTPPVRVVPHYQNIVIRDGPNQEFQEQMDSIDRELAKFDNDEGGVLKGNESLLPSEGSKMASSAQFLKSFFVPSGLTSGFAMGSKVGSSRVGVSKHVHKQKHQREPKVVRESVLMKRVNRDSDEEMEEVEGSHKRRAVYGIDESVVANDQPCRQQ</sequence>
<feature type="domain" description="Zinc knuckle CX2CX4HX4C" evidence="3">
    <location>
        <begin position="141"/>
        <end position="185"/>
    </location>
</feature>
<name>A0A7N2LFG3_QUELO</name>
<evidence type="ECO:0000256" key="1">
    <source>
        <dbReference type="SAM" id="MobiDB-lite"/>
    </source>
</evidence>
<dbReference type="PANTHER" id="PTHR31286">
    <property type="entry name" value="GLYCINE-RICH CELL WALL STRUCTURAL PROTEIN 1.8-LIKE"/>
    <property type="match status" value="1"/>
</dbReference>
<dbReference type="InParanoid" id="A0A7N2LFG3"/>
<evidence type="ECO:0000259" key="3">
    <source>
        <dbReference type="Pfam" id="PF14392"/>
    </source>
</evidence>
<dbReference type="EMBL" id="LRBV02000004">
    <property type="status" value="NOT_ANNOTATED_CDS"/>
    <property type="molecule type" value="Genomic_DNA"/>
</dbReference>
<organism evidence="4 5">
    <name type="scientific">Quercus lobata</name>
    <name type="common">Valley oak</name>
    <dbReference type="NCBI Taxonomy" id="97700"/>
    <lineage>
        <taxon>Eukaryota</taxon>
        <taxon>Viridiplantae</taxon>
        <taxon>Streptophyta</taxon>
        <taxon>Embryophyta</taxon>
        <taxon>Tracheophyta</taxon>
        <taxon>Spermatophyta</taxon>
        <taxon>Magnoliopsida</taxon>
        <taxon>eudicotyledons</taxon>
        <taxon>Gunneridae</taxon>
        <taxon>Pentapetalae</taxon>
        <taxon>rosids</taxon>
        <taxon>fabids</taxon>
        <taxon>Fagales</taxon>
        <taxon>Fagaceae</taxon>
        <taxon>Quercus</taxon>
    </lineage>
</organism>
<feature type="region of interest" description="Disordered" evidence="1">
    <location>
        <begin position="229"/>
        <end position="259"/>
    </location>
</feature>
<evidence type="ECO:0008006" key="6">
    <source>
        <dbReference type="Google" id="ProtNLM"/>
    </source>
</evidence>
<dbReference type="AlphaFoldDB" id="A0A7N2LFG3"/>
<reference evidence="4" key="2">
    <citation type="submission" date="2021-01" db="UniProtKB">
        <authorList>
            <consortium name="EnsemblPlants"/>
        </authorList>
    </citation>
    <scope>IDENTIFICATION</scope>
</reference>
<evidence type="ECO:0000313" key="5">
    <source>
        <dbReference type="Proteomes" id="UP000594261"/>
    </source>
</evidence>
<dbReference type="Pfam" id="PF14111">
    <property type="entry name" value="DUF4283"/>
    <property type="match status" value="1"/>
</dbReference>
<feature type="domain" description="DUF4283" evidence="2">
    <location>
        <begin position="29"/>
        <end position="92"/>
    </location>
</feature>
<accession>A0A7N2LFG3</accession>
<dbReference type="Pfam" id="PF14392">
    <property type="entry name" value="zf-CCHC_4"/>
    <property type="match status" value="1"/>
</dbReference>
<evidence type="ECO:0000259" key="2">
    <source>
        <dbReference type="Pfam" id="PF14111"/>
    </source>
</evidence>
<keyword evidence="5" id="KW-1185">Reference proteome</keyword>
<reference evidence="4 5" key="1">
    <citation type="journal article" date="2016" name="G3 (Bethesda)">
        <title>First Draft Assembly and Annotation of the Genome of a California Endemic Oak Quercus lobata Nee (Fagaceae).</title>
        <authorList>
            <person name="Sork V.L."/>
            <person name="Fitz-Gibbon S.T."/>
            <person name="Puiu D."/>
            <person name="Crepeau M."/>
            <person name="Gugger P.F."/>
            <person name="Sherman R."/>
            <person name="Stevens K."/>
            <person name="Langley C.H."/>
            <person name="Pellegrini M."/>
            <person name="Salzberg S.L."/>
        </authorList>
    </citation>
    <scope>NUCLEOTIDE SEQUENCE [LARGE SCALE GENOMIC DNA]</scope>
    <source>
        <strain evidence="4 5">cv. SW786</strain>
    </source>
</reference>
<dbReference type="PANTHER" id="PTHR31286:SF178">
    <property type="entry name" value="DUF4283 DOMAIN-CONTAINING PROTEIN"/>
    <property type="match status" value="1"/>
</dbReference>
<dbReference type="Proteomes" id="UP000594261">
    <property type="component" value="Chromosome 4"/>
</dbReference>
<dbReference type="InterPro" id="IPR025558">
    <property type="entry name" value="DUF4283"/>
</dbReference>
<dbReference type="Gramene" id="QL04p019512:mrna">
    <property type="protein sequence ID" value="QL04p019512:mrna"/>
    <property type="gene ID" value="QL04p019512"/>
</dbReference>
<protein>
    <recommendedName>
        <fullName evidence="6">DUF4283 domain-containing protein</fullName>
    </recommendedName>
</protein>
<proteinExistence type="predicted"/>
<dbReference type="EnsemblPlants" id="QL04p019512:mrna">
    <property type="protein sequence ID" value="QL04p019512:mrna"/>
    <property type="gene ID" value="QL04p019512"/>
</dbReference>
<dbReference type="InterPro" id="IPR025836">
    <property type="entry name" value="Zn_knuckle_CX2CX4HX4C"/>
</dbReference>
<evidence type="ECO:0000313" key="4">
    <source>
        <dbReference type="EnsemblPlants" id="QL04p019512:mrna"/>
    </source>
</evidence>
<dbReference type="InterPro" id="IPR040256">
    <property type="entry name" value="At4g02000-like"/>
</dbReference>